<sequence>MSDQCSTSSRLESLKRRLMETAGGGEISHSGLGFSTMATYQNQEKVLALGDINGLAKCALSNLLNCNQSRGPKDWCLEPLSSNSTEEAKLSLETLSLLINRLKPTRNTVADKGEEFNESRFSTEVELKIGAAIWMNWNSPLGISHKLKALMKDFLDYVTVGESDPAQSTGIKFFLDSIRKTLLIEKRSLAILTFILPYLKWQEVLPALNFHPQTAPGFLRVILATIGDEKLAFGTGQLAVQWTCTVEGWNCKAGDRHEFEAEKRCSDWALISSSILFSPDERQQQYLCQYYFLPLFKLRPSCFVDLAHQINSSKLSPSSVNSFEYLSGLVALARIKPWTKGKLYQQELITEKTLKDCLLHPSVSLRSSALSIICQSKSPTSPILSENLELIFEFFYHNFGEVDPELKQIISSNLNVLVNRLRDSSWACNKKILDLKKRYTSSETRPDNAVHSSEQEKSFELLICEHKAYLELVKGFTERFTIHCRMNFTLLSPYRNQMASLRYLKLFLDAGVDPGYRPDIDGSELKLPRFPFELNIFTKSFIKDLVIGLTSTYSDIRMHAFSFLKSCTRLESGFLGQDDLWNQIMEYAVQCIDSSRESETCTATLLLRLVLEKKVYSGRCQVPPMLKPKLTEGQLKTPIALFLQGRLNELEGRVVAAENKTAHACQRLPAQGSLMIISELFKSLSPSMLKSLIYSGDLANMLRRARDLIKRVWGYSSRVLCFPAPEGNNSEKLLNMTAEEDHEEFRAQEIMEEAEEDFEDNFGENTEIRTNYNHGIILSVCWRSMKEASELLAQVVKIAVTALLNGRSDTPGFELLTYEELMEIGKLFGQWMLEIRHRGAFSAIHASYSALCNVLCSLPSDSSLSDMPYTWLQDHIDAITNRKICTTRRSAGLPYCILSTCQSLSLSKHSLLRTSIIQIFDLAEREKISPESQVHLLNTLKILHTDSKVSSKTTSLFFERSYDFAIKSFVSSDWRVRNGALILFSGLTNRVFGTRAFSSNRSHSLLCKRETFLDFFQRLPRLHSVLLSELKRSIDAQLHATAEASLQGPLFAVLSLFALLQNPDSTPAADDFTPLVWECLQSKVSKIRSMAAEALTGLLPLNQIPSLICQLLKDASVLRFHNKLHGTFLLINRLVQVPTTLSLLEKSKIVTQLEVCAKTFVLSNQSLPHVCKSKFLDVLESLESRFDIHLSFLLGADLISLLKITDESDTIKAKAPGTCSLEAKMVNYFLIKSASPELISSLLSLGSPSVMKSALMVIEKNVKEDLLNNPHVKSSILSLARDQRLPIQIRIVPLDFFAKKRIRFQTSDWLFDEIYQEFESTRVITLRDQLLKILALAITSSLELDHRKYDVELQTTRLINGLFKASFENQSIETRKSAAESLIILSEAYSSLSVENSIAFINVALTLVQDDDDDIRTLLLHGLAGNCKIMSSIPVVPVLAFEKLSTLAHNLSKNFILERLLDPSAIQTDLDQLRNPSRLLFATERFNLYRDEMLEIRFLEKLSRSERKLNKKDEVKEVPTEKLARFKELLSNMKEYDDMHFTFKNLLECSKDNNLTCQRAWNVLASKITSAFDNLQNYYGYNMFDESEIKQVEQYKLRIRTT</sequence>
<proteinExistence type="inferred from homology"/>
<dbReference type="InterPro" id="IPR019442">
    <property type="entry name" value="THADA/TRM732_DUF2428"/>
</dbReference>
<protein>
    <submittedName>
        <fullName evidence="6">Death-receptor fusion protein-domain-containing protein</fullName>
    </submittedName>
</protein>
<accession>A0AAV0BID2</accession>
<evidence type="ECO:0000313" key="7">
    <source>
        <dbReference type="Proteomes" id="UP001153365"/>
    </source>
</evidence>
<evidence type="ECO:0000256" key="2">
    <source>
        <dbReference type="ARBA" id="ARBA00022694"/>
    </source>
</evidence>
<dbReference type="InterPro" id="IPR056842">
    <property type="entry name" value="THADA-like_TPR_C"/>
</dbReference>
<feature type="domain" description="DUF2428" evidence="3">
    <location>
        <begin position="701"/>
        <end position="974"/>
    </location>
</feature>
<comment type="caution">
    <text evidence="6">The sequence shown here is derived from an EMBL/GenBank/DDBJ whole genome shotgun (WGS) entry which is preliminary data.</text>
</comment>
<keyword evidence="7" id="KW-1185">Reference proteome</keyword>
<dbReference type="GO" id="GO:0005829">
    <property type="term" value="C:cytosol"/>
    <property type="evidence" value="ECO:0007669"/>
    <property type="project" value="TreeGrafter"/>
</dbReference>
<evidence type="ECO:0000313" key="6">
    <source>
        <dbReference type="EMBL" id="CAH7685846.1"/>
    </source>
</evidence>
<dbReference type="Pfam" id="PF25151">
    <property type="entry name" value="TPR_Trm732_C"/>
    <property type="match status" value="1"/>
</dbReference>
<dbReference type="EMBL" id="CALTRL010005754">
    <property type="protein sequence ID" value="CAH7685846.1"/>
    <property type="molecule type" value="Genomic_DNA"/>
</dbReference>
<dbReference type="GO" id="GO:0030488">
    <property type="term" value="P:tRNA methylation"/>
    <property type="evidence" value="ECO:0007669"/>
    <property type="project" value="TreeGrafter"/>
</dbReference>
<keyword evidence="2" id="KW-0819">tRNA processing</keyword>
<reference evidence="6" key="1">
    <citation type="submission" date="2022-06" db="EMBL/GenBank/DDBJ databases">
        <authorList>
            <consortium name="SYNGENTA / RWTH Aachen University"/>
        </authorList>
    </citation>
    <scope>NUCLEOTIDE SEQUENCE</scope>
</reference>
<dbReference type="PANTHER" id="PTHR14387">
    <property type="entry name" value="THADA/DEATH RECEPTOR INTERACTING PROTEIN"/>
    <property type="match status" value="1"/>
</dbReference>
<evidence type="ECO:0000256" key="1">
    <source>
        <dbReference type="ARBA" id="ARBA00010409"/>
    </source>
</evidence>
<dbReference type="Pfam" id="PF10350">
    <property type="entry name" value="DUF2428"/>
    <property type="match status" value="1"/>
</dbReference>
<gene>
    <name evidence="6" type="ORF">PPACK8108_LOCUS20438</name>
</gene>
<comment type="similarity">
    <text evidence="1">Belongs to the THADA family.</text>
</comment>
<dbReference type="InterPro" id="IPR016024">
    <property type="entry name" value="ARM-type_fold"/>
</dbReference>
<evidence type="ECO:0000259" key="3">
    <source>
        <dbReference type="Pfam" id="PF10350"/>
    </source>
</evidence>
<dbReference type="PANTHER" id="PTHR14387:SF0">
    <property type="entry name" value="DUF2428 DOMAIN-CONTAINING PROTEIN"/>
    <property type="match status" value="1"/>
</dbReference>
<feature type="domain" description="tRNA (32-2'-O)-methyltransferase regulator THADA-like TPR repeats region" evidence="4">
    <location>
        <begin position="276"/>
        <end position="557"/>
    </location>
</feature>
<dbReference type="SUPFAM" id="SSF48371">
    <property type="entry name" value="ARM repeat"/>
    <property type="match status" value="1"/>
</dbReference>
<evidence type="ECO:0000259" key="4">
    <source>
        <dbReference type="Pfam" id="PF25150"/>
    </source>
</evidence>
<dbReference type="InterPro" id="IPR051954">
    <property type="entry name" value="tRNA_methyltransferase_THADA"/>
</dbReference>
<dbReference type="Pfam" id="PF25150">
    <property type="entry name" value="TPR_Trm732"/>
    <property type="match status" value="1"/>
</dbReference>
<feature type="domain" description="tRNA (32-2'-O)-methyltransferase regulator THADA-like C-terminal TPR repeats region" evidence="5">
    <location>
        <begin position="977"/>
        <end position="1134"/>
    </location>
</feature>
<dbReference type="Proteomes" id="UP001153365">
    <property type="component" value="Unassembled WGS sequence"/>
</dbReference>
<name>A0AAV0BID2_PHAPC</name>
<evidence type="ECO:0000259" key="5">
    <source>
        <dbReference type="Pfam" id="PF25151"/>
    </source>
</evidence>
<organism evidence="6 7">
    <name type="scientific">Phakopsora pachyrhizi</name>
    <name type="common">Asian soybean rust disease fungus</name>
    <dbReference type="NCBI Taxonomy" id="170000"/>
    <lineage>
        <taxon>Eukaryota</taxon>
        <taxon>Fungi</taxon>
        <taxon>Dikarya</taxon>
        <taxon>Basidiomycota</taxon>
        <taxon>Pucciniomycotina</taxon>
        <taxon>Pucciniomycetes</taxon>
        <taxon>Pucciniales</taxon>
        <taxon>Phakopsoraceae</taxon>
        <taxon>Phakopsora</taxon>
    </lineage>
</organism>
<dbReference type="InterPro" id="IPR056843">
    <property type="entry name" value="THADA-like_TPR"/>
</dbReference>